<dbReference type="Proteomes" id="UP001159042">
    <property type="component" value="Unassembled WGS sequence"/>
</dbReference>
<comment type="caution">
    <text evidence="1">The sequence shown here is derived from an EMBL/GenBank/DDBJ whole genome shotgun (WGS) entry which is preliminary data.</text>
</comment>
<protein>
    <submittedName>
        <fullName evidence="1">Uncharacterized protein</fullName>
    </submittedName>
</protein>
<organism evidence="1 2">
    <name type="scientific">Exocentrus adspersus</name>
    <dbReference type="NCBI Taxonomy" id="1586481"/>
    <lineage>
        <taxon>Eukaryota</taxon>
        <taxon>Metazoa</taxon>
        <taxon>Ecdysozoa</taxon>
        <taxon>Arthropoda</taxon>
        <taxon>Hexapoda</taxon>
        <taxon>Insecta</taxon>
        <taxon>Pterygota</taxon>
        <taxon>Neoptera</taxon>
        <taxon>Endopterygota</taxon>
        <taxon>Coleoptera</taxon>
        <taxon>Polyphaga</taxon>
        <taxon>Cucujiformia</taxon>
        <taxon>Chrysomeloidea</taxon>
        <taxon>Cerambycidae</taxon>
        <taxon>Lamiinae</taxon>
        <taxon>Acanthocinini</taxon>
        <taxon>Exocentrus</taxon>
    </lineage>
</organism>
<keyword evidence="2" id="KW-1185">Reference proteome</keyword>
<name>A0AAV8VN55_9CUCU</name>
<gene>
    <name evidence="1" type="ORF">NQ315_004624</name>
</gene>
<evidence type="ECO:0000313" key="1">
    <source>
        <dbReference type="EMBL" id="KAJ8915812.1"/>
    </source>
</evidence>
<dbReference type="EMBL" id="JANEYG010000049">
    <property type="protein sequence ID" value="KAJ8915812.1"/>
    <property type="molecule type" value="Genomic_DNA"/>
</dbReference>
<sequence length="75" mass="8545">MISANTLYNGEESENLIGEMEVRLPFNFQPSTGRITTSPSLPKLQTTQNLKLTNLSRRNFNNSTISPLEKFTWLI</sequence>
<evidence type="ECO:0000313" key="2">
    <source>
        <dbReference type="Proteomes" id="UP001159042"/>
    </source>
</evidence>
<reference evidence="1 2" key="1">
    <citation type="journal article" date="2023" name="Insect Mol. Biol.">
        <title>Genome sequencing provides insights into the evolution of gene families encoding plant cell wall-degrading enzymes in longhorned beetles.</title>
        <authorList>
            <person name="Shin N.R."/>
            <person name="Okamura Y."/>
            <person name="Kirsch R."/>
            <person name="Pauchet Y."/>
        </authorList>
    </citation>
    <scope>NUCLEOTIDE SEQUENCE [LARGE SCALE GENOMIC DNA]</scope>
    <source>
        <strain evidence="1">EAD_L_NR</strain>
    </source>
</reference>
<proteinExistence type="predicted"/>
<accession>A0AAV8VN55</accession>
<dbReference type="AlphaFoldDB" id="A0AAV8VN55"/>